<dbReference type="Proteomes" id="UP000019854">
    <property type="component" value="Unassembled WGS sequence"/>
</dbReference>
<dbReference type="AlphaFoldDB" id="A0A829PS45"/>
<comment type="caution">
    <text evidence="2">The sequence shown here is derived from an EMBL/GenBank/DDBJ whole genome shotgun (WGS) entry which is preliminary data.</text>
</comment>
<gene>
    <name evidence="2" type="ORF">L829_3541</name>
</gene>
<name>A0A829PS45_9MYCO</name>
<dbReference type="EMBL" id="JAOX01000001">
    <property type="protein sequence ID" value="ETZ89963.1"/>
    <property type="molecule type" value="Genomic_DNA"/>
</dbReference>
<sequence length="101" mass="11300">MAQSIGTFERATEHGVPKSAGTPADALLLGYTFDDYDLRTAFTWKFLRSADRRQVAAVINGVLESDTKLVTGTILRRLLIRPRAQRSSGREFLVFIRELTA</sequence>
<evidence type="ECO:0000313" key="3">
    <source>
        <dbReference type="Proteomes" id="UP000019854"/>
    </source>
</evidence>
<protein>
    <submittedName>
        <fullName evidence="2">Putative bacteriophage protein</fullName>
    </submittedName>
</protein>
<accession>A0A829PS45</accession>
<reference evidence="2 3" key="1">
    <citation type="submission" date="2014-01" db="EMBL/GenBank/DDBJ databases">
        <authorList>
            <person name="Zelazny A."/>
            <person name="Olivier K."/>
            <person name="Sampaio E.P."/>
            <person name="Holland S.M."/>
            <person name="Tallon L.J."/>
            <person name="Sadzewicz L.K."/>
            <person name="Sengamalay N."/>
            <person name="Fraser C.M."/>
            <person name="Hine E."/>
            <person name="Shefchek K.A."/>
            <person name="Das S.P."/>
            <person name="Shallom S.J."/>
            <person name="Agrawal S."/>
            <person name="Tettelin H."/>
        </authorList>
    </citation>
    <scope>NUCLEOTIDE SEQUENCE [LARGE SCALE GENOMIC DNA]</scope>
    <source>
        <strain evidence="2 3">MAB_030201_1075</strain>
    </source>
</reference>
<proteinExistence type="predicted"/>
<evidence type="ECO:0000256" key="1">
    <source>
        <dbReference type="SAM" id="MobiDB-lite"/>
    </source>
</evidence>
<evidence type="ECO:0000313" key="2">
    <source>
        <dbReference type="EMBL" id="ETZ89963.1"/>
    </source>
</evidence>
<feature type="region of interest" description="Disordered" evidence="1">
    <location>
        <begin position="1"/>
        <end position="23"/>
    </location>
</feature>
<organism evidence="2 3">
    <name type="scientific">Mycobacteroides abscessus MAB_030201_1075</name>
    <dbReference type="NCBI Taxonomy" id="1335410"/>
    <lineage>
        <taxon>Bacteria</taxon>
        <taxon>Bacillati</taxon>
        <taxon>Actinomycetota</taxon>
        <taxon>Actinomycetes</taxon>
        <taxon>Mycobacteriales</taxon>
        <taxon>Mycobacteriaceae</taxon>
        <taxon>Mycobacteroides</taxon>
        <taxon>Mycobacteroides abscessus</taxon>
    </lineage>
</organism>